<organism evidence="1 2">
    <name type="scientific">Chaenocephalus aceratus</name>
    <name type="common">Blackfin icefish</name>
    <name type="synonym">Chaenichthys aceratus</name>
    <dbReference type="NCBI Taxonomy" id="36190"/>
    <lineage>
        <taxon>Eukaryota</taxon>
        <taxon>Metazoa</taxon>
        <taxon>Chordata</taxon>
        <taxon>Craniata</taxon>
        <taxon>Vertebrata</taxon>
        <taxon>Euteleostomi</taxon>
        <taxon>Actinopterygii</taxon>
        <taxon>Neopterygii</taxon>
        <taxon>Teleostei</taxon>
        <taxon>Neoteleostei</taxon>
        <taxon>Acanthomorphata</taxon>
        <taxon>Eupercaria</taxon>
        <taxon>Perciformes</taxon>
        <taxon>Notothenioidei</taxon>
        <taxon>Channichthyidae</taxon>
        <taxon>Chaenocephalus</taxon>
    </lineage>
</organism>
<proteinExistence type="predicted"/>
<name>A0ACB9WHX8_CHAAC</name>
<dbReference type="EMBL" id="CM043806">
    <property type="protein sequence ID" value="KAI4812823.1"/>
    <property type="molecule type" value="Genomic_DNA"/>
</dbReference>
<feature type="non-terminal residue" evidence="1">
    <location>
        <position position="78"/>
    </location>
</feature>
<evidence type="ECO:0000313" key="2">
    <source>
        <dbReference type="Proteomes" id="UP001057452"/>
    </source>
</evidence>
<gene>
    <name evidence="1" type="ORF">KUCAC02_024190</name>
</gene>
<evidence type="ECO:0000313" key="1">
    <source>
        <dbReference type="EMBL" id="KAI4812823.1"/>
    </source>
</evidence>
<protein>
    <submittedName>
        <fullName evidence="1">Uncharacterized protein</fullName>
    </submittedName>
</protein>
<comment type="caution">
    <text evidence="1">The sequence shown here is derived from an EMBL/GenBank/DDBJ whole genome shotgun (WGS) entry which is preliminary data.</text>
</comment>
<reference evidence="1" key="1">
    <citation type="submission" date="2022-05" db="EMBL/GenBank/DDBJ databases">
        <title>Chromosome-level genome of Chaenocephalus aceratus.</title>
        <authorList>
            <person name="Park H."/>
        </authorList>
    </citation>
    <scope>NUCLEOTIDE SEQUENCE</scope>
    <source>
        <strain evidence="1">KU_202001</strain>
    </source>
</reference>
<accession>A0ACB9WHX8</accession>
<dbReference type="Proteomes" id="UP001057452">
    <property type="component" value="Chromosome 22"/>
</dbReference>
<feature type="non-terminal residue" evidence="1">
    <location>
        <position position="1"/>
    </location>
</feature>
<sequence>CRTVGPGEAPADCTAAEFGWSRLHCAKPVAQQHPTEHTQSGPCTRQSAEGQTDLWPEHPGPEERGPLSDTTAQGYRIL</sequence>
<keyword evidence="2" id="KW-1185">Reference proteome</keyword>